<dbReference type="RefSeq" id="WP_275474260.1">
    <property type="nucleotide sequence ID" value="NZ_CP162940.1"/>
</dbReference>
<accession>A0ABV5AK85</accession>
<dbReference type="Gene3D" id="2.30.30.290">
    <property type="entry name" value="YopX-like domains"/>
    <property type="match status" value="1"/>
</dbReference>
<keyword evidence="3" id="KW-1185">Reference proteome</keyword>
<reference evidence="2 3" key="1">
    <citation type="journal article" date="2024" name="Int. J. Mol. Sci.">
        <title>Exploration of Alicyclobacillus spp. Genome in Search of Antibiotic Resistance.</title>
        <authorList>
            <person name="Bucka-Kolendo J."/>
            <person name="Kiousi D.E."/>
            <person name="Dekowska A."/>
            <person name="Mikolajczuk-Szczyrba A."/>
            <person name="Karadedos D.M."/>
            <person name="Michael P."/>
            <person name="Galanis A."/>
            <person name="Sokolowska B."/>
        </authorList>
    </citation>
    <scope>NUCLEOTIDE SEQUENCE [LARGE SCALE GENOMIC DNA]</scope>
    <source>
        <strain evidence="2 3">KKP 3000</strain>
    </source>
</reference>
<evidence type="ECO:0000259" key="1">
    <source>
        <dbReference type="Pfam" id="PF09643"/>
    </source>
</evidence>
<dbReference type="InterPro" id="IPR019096">
    <property type="entry name" value="YopX_protein"/>
</dbReference>
<gene>
    <name evidence="2" type="ORF">KKP3000_001889</name>
</gene>
<dbReference type="InterPro" id="IPR023385">
    <property type="entry name" value="YopX-like_C"/>
</dbReference>
<sequence>MSREIKSRAWDKVNKRWYDRVLAGCNQENHYICNLVWSEKNEDWIHFDEFCGDIVQYTGLKDKNGIEIYEGDIIQYDNERYEVYWSQDWAMYTVKGCQVQALMRYASYGEVIGNIYENAGMLRSAT</sequence>
<feature type="domain" description="YopX protein" evidence="1">
    <location>
        <begin position="8"/>
        <end position="122"/>
    </location>
</feature>
<dbReference type="Pfam" id="PF09643">
    <property type="entry name" value="YopX"/>
    <property type="match status" value="1"/>
</dbReference>
<dbReference type="Proteomes" id="UP001579974">
    <property type="component" value="Unassembled WGS sequence"/>
</dbReference>
<organism evidence="2 3">
    <name type="scientific">Alicyclobacillus fastidiosus</name>
    <dbReference type="NCBI Taxonomy" id="392011"/>
    <lineage>
        <taxon>Bacteria</taxon>
        <taxon>Bacillati</taxon>
        <taxon>Bacillota</taxon>
        <taxon>Bacilli</taxon>
        <taxon>Bacillales</taxon>
        <taxon>Alicyclobacillaceae</taxon>
        <taxon>Alicyclobacillus</taxon>
    </lineage>
</organism>
<comment type="caution">
    <text evidence="2">The sequence shown here is derived from an EMBL/GenBank/DDBJ whole genome shotgun (WGS) entry which is preliminary data.</text>
</comment>
<proteinExistence type="predicted"/>
<protein>
    <submittedName>
        <fullName evidence="2">YopX family protein</fullName>
    </submittedName>
</protein>
<evidence type="ECO:0000313" key="3">
    <source>
        <dbReference type="Proteomes" id="UP001579974"/>
    </source>
</evidence>
<evidence type="ECO:0000313" key="2">
    <source>
        <dbReference type="EMBL" id="MFB5192680.1"/>
    </source>
</evidence>
<name>A0ABV5AK85_9BACL</name>
<dbReference type="EMBL" id="JBDXSU010000026">
    <property type="protein sequence ID" value="MFB5192680.1"/>
    <property type="molecule type" value="Genomic_DNA"/>
</dbReference>
<dbReference type="SUPFAM" id="SSF159006">
    <property type="entry name" value="YopX-like"/>
    <property type="match status" value="1"/>
</dbReference>